<dbReference type="Pfam" id="PF08448">
    <property type="entry name" value="PAS_4"/>
    <property type="match status" value="1"/>
</dbReference>
<evidence type="ECO:0000259" key="2">
    <source>
        <dbReference type="PROSITE" id="PS51746"/>
    </source>
</evidence>
<dbReference type="InterPro" id="IPR036457">
    <property type="entry name" value="PPM-type-like_dom_sf"/>
</dbReference>
<dbReference type="SUPFAM" id="SSF81606">
    <property type="entry name" value="PP2C-like"/>
    <property type="match status" value="1"/>
</dbReference>
<dbReference type="SMART" id="SM00331">
    <property type="entry name" value="PP2C_SIG"/>
    <property type="match status" value="1"/>
</dbReference>
<comment type="caution">
    <text evidence="3">The sequence shown here is derived from an EMBL/GenBank/DDBJ whole genome shotgun (WGS) entry which is preliminary data.</text>
</comment>
<dbReference type="Gene3D" id="3.60.40.10">
    <property type="entry name" value="PPM-type phosphatase domain"/>
    <property type="match status" value="1"/>
</dbReference>
<reference evidence="4" key="1">
    <citation type="journal article" date="2019" name="Int. J. Syst. Evol. Microbiol.">
        <title>The Global Catalogue of Microorganisms (GCM) 10K type strain sequencing project: providing services to taxonomists for standard genome sequencing and annotation.</title>
        <authorList>
            <consortium name="The Broad Institute Genomics Platform"/>
            <consortium name="The Broad Institute Genome Sequencing Center for Infectious Disease"/>
            <person name="Wu L."/>
            <person name="Ma J."/>
        </authorList>
    </citation>
    <scope>NUCLEOTIDE SEQUENCE [LARGE SCALE GENOMIC DNA]</scope>
    <source>
        <strain evidence="4">JCM 9091</strain>
    </source>
</reference>
<dbReference type="Gene3D" id="3.30.450.40">
    <property type="match status" value="2"/>
</dbReference>
<organism evidence="3 4">
    <name type="scientific">Streptomyces glomeratus</name>
    <dbReference type="NCBI Taxonomy" id="284452"/>
    <lineage>
        <taxon>Bacteria</taxon>
        <taxon>Bacillati</taxon>
        <taxon>Actinomycetota</taxon>
        <taxon>Actinomycetes</taxon>
        <taxon>Kitasatosporales</taxon>
        <taxon>Streptomycetaceae</taxon>
        <taxon>Streptomyces</taxon>
    </lineage>
</organism>
<evidence type="ECO:0000313" key="3">
    <source>
        <dbReference type="EMBL" id="GAA3048316.1"/>
    </source>
</evidence>
<dbReference type="SMART" id="SM00065">
    <property type="entry name" value="GAF"/>
    <property type="match status" value="1"/>
</dbReference>
<keyword evidence="4" id="KW-1185">Reference proteome</keyword>
<dbReference type="PANTHER" id="PTHR43156:SF2">
    <property type="entry name" value="STAGE II SPORULATION PROTEIN E"/>
    <property type="match status" value="1"/>
</dbReference>
<dbReference type="PROSITE" id="PS51746">
    <property type="entry name" value="PPM_2"/>
    <property type="match status" value="1"/>
</dbReference>
<proteinExistence type="predicted"/>
<protein>
    <submittedName>
        <fullName evidence="3">SpoIIE family protein phosphatase</fullName>
    </submittedName>
</protein>
<dbReference type="Pfam" id="PF07228">
    <property type="entry name" value="SpoIIE"/>
    <property type="match status" value="1"/>
</dbReference>
<dbReference type="InterPro" id="IPR013656">
    <property type="entry name" value="PAS_4"/>
</dbReference>
<dbReference type="SUPFAM" id="SSF55781">
    <property type="entry name" value="GAF domain-like"/>
    <property type="match status" value="2"/>
</dbReference>
<dbReference type="InterPro" id="IPR003018">
    <property type="entry name" value="GAF"/>
</dbReference>
<sequence>MNAMRQPADPGLESGFAAERLDSVVADVVRETGASAAQVFLLQPGEQVLRLALLSGISWRIAAPWARIPVDAPIPVLDAMRQRRLVWLGSQEELARRYPRLGIVLPYDFMLAAAPLTSGDTVWGGIVLLWPIWHPPQLSEHERQAVTTCCRRVADLFEQAAHHGRPLRFPEEPRVLAPQLAEADPAEARAALCFTERLPVGCCALDLEGRLTFINAAAANLMEAGAARLVGKRPWEVLLWLHHPLFEEGYRAALISRQPTSFTAVRPPDTPLLFQLYPDGSGISIFITPAAQSATTGPGQQLRSPDEPVSAAGLYLLTHLAAAVTHAAGVRDVAERVADQIVPAFGPQRLILMTTEEGRLHIVGHRGYSTDFVRRFDGTSLTSVTAVAHVLTTGDAAFFPTFADFQRAYPEGPRYEKTNAWAFLPLTVSGRPIGSLVLSYDQPRPFPPAERAILTSLAGLIAQALDRARLYDTKHTLAHTLQTGLLPHTLPRIQGLDVTARYLPAGRGMDIGGDFYDLIRRDATTATAAIGDVQGHDPTAAALMGQVRTAVHANATAGISPGNVLARTNRLLTDLDPGLFTSCLIAHLDAAHHRARLANAGHPPPLLAHPDGHAEVLRLPPGLLLGIDPDADYTTTEIPLPPGTVLALYTDGLVETPGIDIDDITHDLAQDLAQARAQDLDHLADTLIHHATRGAPRHDDIALLLIRPKPNGG</sequence>
<dbReference type="InterPro" id="IPR000014">
    <property type="entry name" value="PAS"/>
</dbReference>
<dbReference type="Pfam" id="PF13185">
    <property type="entry name" value="GAF_2"/>
    <property type="match status" value="1"/>
</dbReference>
<dbReference type="Gene3D" id="3.30.450.20">
    <property type="entry name" value="PAS domain"/>
    <property type="match status" value="1"/>
</dbReference>
<dbReference type="EMBL" id="BAAAUF010000024">
    <property type="protein sequence ID" value="GAA3048316.1"/>
    <property type="molecule type" value="Genomic_DNA"/>
</dbReference>
<dbReference type="InterPro" id="IPR001932">
    <property type="entry name" value="PPM-type_phosphatase-like_dom"/>
</dbReference>
<dbReference type="SMART" id="SM00091">
    <property type="entry name" value="PAS"/>
    <property type="match status" value="1"/>
</dbReference>
<keyword evidence="1" id="KW-0378">Hydrolase</keyword>
<dbReference type="InterPro" id="IPR029016">
    <property type="entry name" value="GAF-like_dom_sf"/>
</dbReference>
<dbReference type="CDD" id="cd00130">
    <property type="entry name" value="PAS"/>
    <property type="match status" value="1"/>
</dbReference>
<dbReference type="InterPro" id="IPR035965">
    <property type="entry name" value="PAS-like_dom_sf"/>
</dbReference>
<gene>
    <name evidence="3" type="ORF">GCM10010448_34280</name>
</gene>
<evidence type="ECO:0000313" key="4">
    <source>
        <dbReference type="Proteomes" id="UP001501532"/>
    </source>
</evidence>
<dbReference type="InterPro" id="IPR052016">
    <property type="entry name" value="Bact_Sigma-Reg"/>
</dbReference>
<evidence type="ECO:0000256" key="1">
    <source>
        <dbReference type="ARBA" id="ARBA00022801"/>
    </source>
</evidence>
<name>A0ABP6LK22_9ACTN</name>
<feature type="domain" description="PPM-type phosphatase" evidence="2">
    <location>
        <begin position="497"/>
        <end position="708"/>
    </location>
</feature>
<dbReference type="Proteomes" id="UP001501532">
    <property type="component" value="Unassembled WGS sequence"/>
</dbReference>
<dbReference type="SUPFAM" id="SSF55785">
    <property type="entry name" value="PYP-like sensor domain (PAS domain)"/>
    <property type="match status" value="1"/>
</dbReference>
<accession>A0ABP6LK22</accession>
<dbReference type="PANTHER" id="PTHR43156">
    <property type="entry name" value="STAGE II SPORULATION PROTEIN E-RELATED"/>
    <property type="match status" value="1"/>
</dbReference>